<dbReference type="Gene3D" id="1.20.120.80">
    <property type="entry name" value="Cytochrome c oxidase, subunit III, four-helix bundle"/>
    <property type="match status" value="1"/>
</dbReference>
<dbReference type="GO" id="GO:0016020">
    <property type="term" value="C:membrane"/>
    <property type="evidence" value="ECO:0007669"/>
    <property type="project" value="UniProtKB-SubCell"/>
</dbReference>
<dbReference type="InterPro" id="IPR024791">
    <property type="entry name" value="Cyt_c/ubiquinol_Oxase_su3"/>
</dbReference>
<keyword evidence="4 8" id="KW-0812">Transmembrane</keyword>
<dbReference type="FunFam" id="1.20.120.80:FF:000002">
    <property type="entry name" value="Cytochrome c oxidase subunit 3"/>
    <property type="match status" value="1"/>
</dbReference>
<dbReference type="Gene3D" id="1.10.287.70">
    <property type="match status" value="1"/>
</dbReference>
<sequence>MTKILVPFHLVSPSPWPILASFQVFNVVFFTAKSFNMKAHYMMNFVNFFLLCFIAWSWWRDIIRESTFESRHTKEVIDGLKLGMMLFITSEIFFFLSFFWAFFHTSLSPDIFIGQKWPCKGIVAFDPMAIPLMNTLILLSSGVSLTASHHFLITGEKTKGFNYLLFTIILGVYFTALQYVEYKEATFSIADSVYGSTFFMATGFHGIHVIIGTIFLNVCLFRMMKNHFSSHHHFGFEAAAWYWHFVDVVWLFLYICIYWFGK</sequence>
<reference evidence="11" key="1">
    <citation type="journal article" date="2015" name="BMC Genomics">
        <title>A novel mitochondrial genome architecture in thrips (Insecta: Thysanoptera): extreme size asymmetry among chromosomes and possible recent control region duplication.</title>
        <authorList>
            <person name="Dickey A.M."/>
            <person name="Kumar V."/>
            <person name="Morgan J.K."/>
            <person name="Jara-Cavieres A."/>
            <person name="Shatters R.G.Jr."/>
            <person name="McKenzie C.L."/>
            <person name="Osborne L.S."/>
        </authorList>
    </citation>
    <scope>NUCLEOTIDE SEQUENCE</scope>
</reference>
<geneLocation type="mitochondrion" evidence="11"/>
<feature type="transmembrane region" description="Helical" evidence="9">
    <location>
        <begin position="128"/>
        <end position="148"/>
    </location>
</feature>
<keyword evidence="5" id="KW-1278">Translocase</keyword>
<evidence type="ECO:0000256" key="3">
    <source>
        <dbReference type="ARBA" id="ARBA00015944"/>
    </source>
</evidence>
<dbReference type="PROSITE" id="PS50253">
    <property type="entry name" value="COX3"/>
    <property type="match status" value="1"/>
</dbReference>
<feature type="transmembrane region" description="Helical" evidence="9">
    <location>
        <begin position="199"/>
        <end position="220"/>
    </location>
</feature>
<evidence type="ECO:0000259" key="10">
    <source>
        <dbReference type="PROSITE" id="PS50253"/>
    </source>
</evidence>
<dbReference type="InterPro" id="IPR013833">
    <property type="entry name" value="Cyt_c_oxidase_su3_a-hlx"/>
</dbReference>
<feature type="transmembrane region" description="Helical" evidence="9">
    <location>
        <begin position="80"/>
        <end position="103"/>
    </location>
</feature>
<feature type="domain" description="Heme-copper oxidase subunit III family profile" evidence="10">
    <location>
        <begin position="4"/>
        <end position="262"/>
    </location>
</feature>
<dbReference type="PANTHER" id="PTHR11403">
    <property type="entry name" value="CYTOCHROME C OXIDASE SUBUNIT III"/>
    <property type="match status" value="1"/>
</dbReference>
<dbReference type="SUPFAM" id="SSF81452">
    <property type="entry name" value="Cytochrome c oxidase subunit III-like"/>
    <property type="match status" value="1"/>
</dbReference>
<comment type="similarity">
    <text evidence="2 8">Belongs to the cytochrome c oxidase subunit 3 family.</text>
</comment>
<comment type="function">
    <text evidence="8">Component of the cytochrome c oxidase, the last enzyme in the mitochondrial electron transport chain which drives oxidative phosphorylation. The respiratory chain contains 3 multisubunit complexes succinate dehydrogenase (complex II, CII), ubiquinol-cytochrome c oxidoreductase (cytochrome b-c1 complex, complex III, CIII) and cytochrome c oxidase (complex IV, CIV), that cooperate to transfer electrons derived from NADH and succinate to molecular oxygen, creating an electrochemical gradient over the inner membrane that drives transmembrane transport and the ATP synthase. Cytochrome c oxidase is the component of the respiratory chain that catalyzes the reduction of oxygen to water. Electrons originating from reduced cytochrome c in the intermembrane space (IMS) are transferred via the dinuclear copper A center (CU(A)) of subunit 2 and heme A of subunit 1 to the active site in subunit 1, a binuclear center (BNC) formed by heme A3 and copper B (CU(B)). The BNC reduces molecular oxygen to 2 water molecules using 4 electrons from cytochrome c in the IMS and 4 protons from the mitochondrial matrix.</text>
</comment>
<organism evidence="11">
    <name type="scientific">Scirtothrips dorsalis</name>
    <name type="common">Chilli thrips</name>
    <dbReference type="NCBI Taxonomy" id="163899"/>
    <lineage>
        <taxon>Eukaryota</taxon>
        <taxon>Metazoa</taxon>
        <taxon>Ecdysozoa</taxon>
        <taxon>Arthropoda</taxon>
        <taxon>Hexapoda</taxon>
        <taxon>Insecta</taxon>
        <taxon>Pterygota</taxon>
        <taxon>Neoptera</taxon>
        <taxon>Paraneoptera</taxon>
        <taxon>Thysanoptera</taxon>
        <taxon>Terebrantia</taxon>
        <taxon>Thripoidea</taxon>
        <taxon>Thripidae</taxon>
        <taxon>Scirtothrips</taxon>
    </lineage>
</organism>
<feature type="transmembrane region" description="Helical" evidence="9">
    <location>
        <begin position="39"/>
        <end position="59"/>
    </location>
</feature>
<keyword evidence="7 9" id="KW-0472">Membrane</keyword>
<dbReference type="CDD" id="cd01665">
    <property type="entry name" value="Cyt_c_Oxidase_III"/>
    <property type="match status" value="1"/>
</dbReference>
<proteinExistence type="inferred from homology"/>
<dbReference type="PANTHER" id="PTHR11403:SF7">
    <property type="entry name" value="CYTOCHROME C OXIDASE SUBUNIT 3"/>
    <property type="match status" value="1"/>
</dbReference>
<dbReference type="AlphaFoldDB" id="A0A089PHG7"/>
<dbReference type="GO" id="GO:0004129">
    <property type="term" value="F:cytochrome-c oxidase activity"/>
    <property type="evidence" value="ECO:0007669"/>
    <property type="project" value="InterPro"/>
</dbReference>
<evidence type="ECO:0000256" key="1">
    <source>
        <dbReference type="ARBA" id="ARBA00004141"/>
    </source>
</evidence>
<evidence type="ECO:0000256" key="8">
    <source>
        <dbReference type="RuleBase" id="RU003375"/>
    </source>
</evidence>
<evidence type="ECO:0000313" key="11">
    <source>
        <dbReference type="EMBL" id="AIQ81010.1"/>
    </source>
</evidence>
<feature type="transmembrane region" description="Helical" evidence="9">
    <location>
        <begin position="241"/>
        <end position="261"/>
    </location>
</feature>
<evidence type="ECO:0000256" key="6">
    <source>
        <dbReference type="ARBA" id="ARBA00022989"/>
    </source>
</evidence>
<dbReference type="GO" id="GO:0005739">
    <property type="term" value="C:mitochondrion"/>
    <property type="evidence" value="ECO:0007669"/>
    <property type="project" value="TreeGrafter"/>
</dbReference>
<name>A0A089PHG7_SCIDO</name>
<evidence type="ECO:0000256" key="7">
    <source>
        <dbReference type="ARBA" id="ARBA00023136"/>
    </source>
</evidence>
<comment type="subcellular location">
    <subcellularLocation>
        <location evidence="1">Membrane</location>
        <topology evidence="1">Multi-pass membrane protein</topology>
    </subcellularLocation>
</comment>
<keyword evidence="8 11" id="KW-0496">Mitochondrion</keyword>
<evidence type="ECO:0000256" key="4">
    <source>
        <dbReference type="ARBA" id="ARBA00022692"/>
    </source>
</evidence>
<keyword evidence="6 9" id="KW-1133">Transmembrane helix</keyword>
<evidence type="ECO:0000256" key="9">
    <source>
        <dbReference type="SAM" id="Phobius"/>
    </source>
</evidence>
<dbReference type="GO" id="GO:0006123">
    <property type="term" value="P:mitochondrial electron transport, cytochrome c to oxygen"/>
    <property type="evidence" value="ECO:0007669"/>
    <property type="project" value="TreeGrafter"/>
</dbReference>
<dbReference type="InterPro" id="IPR000298">
    <property type="entry name" value="Cyt_c_oxidase-like_su3"/>
</dbReference>
<evidence type="ECO:0000256" key="2">
    <source>
        <dbReference type="ARBA" id="ARBA00010581"/>
    </source>
</evidence>
<gene>
    <name evidence="11" type="primary">COX3</name>
</gene>
<dbReference type="InterPro" id="IPR035973">
    <property type="entry name" value="Cyt_c_oxidase_su3-like_sf"/>
</dbReference>
<dbReference type="InterPro" id="IPR033945">
    <property type="entry name" value="Cyt_c_oxase_su3_dom"/>
</dbReference>
<protein>
    <recommendedName>
        <fullName evidence="3 8">Cytochrome c oxidase subunit 3</fullName>
    </recommendedName>
</protein>
<dbReference type="EMBL" id="KM349827">
    <property type="protein sequence ID" value="AIQ81010.1"/>
    <property type="molecule type" value="Genomic_DNA"/>
</dbReference>
<dbReference type="Pfam" id="PF00510">
    <property type="entry name" value="COX3"/>
    <property type="match status" value="1"/>
</dbReference>
<accession>A0A089PHG7</accession>
<feature type="transmembrane region" description="Helical" evidence="9">
    <location>
        <begin position="160"/>
        <end position="179"/>
    </location>
</feature>
<evidence type="ECO:0000256" key="5">
    <source>
        <dbReference type="ARBA" id="ARBA00022967"/>
    </source>
</evidence>